<name>A0AA43TW19_9LECA</name>
<feature type="compositionally biased region" description="Basic residues" evidence="1">
    <location>
        <begin position="175"/>
        <end position="186"/>
    </location>
</feature>
<keyword evidence="3" id="KW-1185">Reference proteome</keyword>
<organism evidence="2 3">
    <name type="scientific">Ramalina farinacea</name>
    <dbReference type="NCBI Taxonomy" id="258253"/>
    <lineage>
        <taxon>Eukaryota</taxon>
        <taxon>Fungi</taxon>
        <taxon>Dikarya</taxon>
        <taxon>Ascomycota</taxon>
        <taxon>Pezizomycotina</taxon>
        <taxon>Lecanoromycetes</taxon>
        <taxon>OSLEUM clade</taxon>
        <taxon>Lecanoromycetidae</taxon>
        <taxon>Lecanorales</taxon>
        <taxon>Lecanorineae</taxon>
        <taxon>Ramalinaceae</taxon>
        <taxon>Ramalina</taxon>
    </lineage>
</organism>
<accession>A0AA43TW19</accession>
<feature type="compositionally biased region" description="Pro residues" evidence="1">
    <location>
        <begin position="146"/>
        <end position="156"/>
    </location>
</feature>
<feature type="region of interest" description="Disordered" evidence="1">
    <location>
        <begin position="94"/>
        <end position="186"/>
    </location>
</feature>
<feature type="compositionally biased region" description="Basic and acidic residues" evidence="1">
    <location>
        <begin position="127"/>
        <end position="142"/>
    </location>
</feature>
<evidence type="ECO:0000313" key="3">
    <source>
        <dbReference type="Proteomes" id="UP001161017"/>
    </source>
</evidence>
<evidence type="ECO:0000313" key="2">
    <source>
        <dbReference type="EMBL" id="MDI1490068.1"/>
    </source>
</evidence>
<proteinExistence type="predicted"/>
<feature type="compositionally biased region" description="Basic and acidic residues" evidence="1">
    <location>
        <begin position="94"/>
        <end position="104"/>
    </location>
</feature>
<evidence type="ECO:0000256" key="1">
    <source>
        <dbReference type="SAM" id="MobiDB-lite"/>
    </source>
</evidence>
<reference evidence="2" key="1">
    <citation type="journal article" date="2023" name="Genome Biol. Evol.">
        <title>First Whole Genome Sequence and Flow Cytometry Genome Size Data for the Lichen-Forming Fungus Ramalina farinacea (Ascomycota).</title>
        <authorList>
            <person name="Llewellyn T."/>
            <person name="Mian S."/>
            <person name="Hill R."/>
            <person name="Leitch I.J."/>
            <person name="Gaya E."/>
        </authorList>
    </citation>
    <scope>NUCLEOTIDE SEQUENCE</scope>
    <source>
        <strain evidence="2">LIQ254RAFAR</strain>
    </source>
</reference>
<comment type="caution">
    <text evidence="2">The sequence shown here is derived from an EMBL/GenBank/DDBJ whole genome shotgun (WGS) entry which is preliminary data.</text>
</comment>
<dbReference type="Proteomes" id="UP001161017">
    <property type="component" value="Unassembled WGS sequence"/>
</dbReference>
<dbReference type="AlphaFoldDB" id="A0AA43TW19"/>
<dbReference type="EMBL" id="JAPUFD010000011">
    <property type="protein sequence ID" value="MDI1490068.1"/>
    <property type="molecule type" value="Genomic_DNA"/>
</dbReference>
<feature type="compositionally biased region" description="Acidic residues" evidence="1">
    <location>
        <begin position="160"/>
        <end position="169"/>
    </location>
</feature>
<sequence>MSSHTSFTKQTARIDEKYNAMQAAALRHIQDSKMRKDFTTPCKTTSPPLIDDFVLFPDDTTTERHPRRRRQAHQKTATCVTPYSKHDLAVAKRFRQEAKSDSPRPARHRVARHGGFRIEPMLDNDDEKDKSHEEMKQNDVKARMNKPPPAPSPPKLDSPDLSEVDEDEFWPCQKAHGHGIVRRTAA</sequence>
<protein>
    <submittedName>
        <fullName evidence="2">Uncharacterized protein</fullName>
    </submittedName>
</protein>
<gene>
    <name evidence="2" type="ORF">OHK93_001268</name>
</gene>
<feature type="region of interest" description="Disordered" evidence="1">
    <location>
        <begin position="53"/>
        <end position="78"/>
    </location>
</feature>
<feature type="compositionally biased region" description="Basic residues" evidence="1">
    <location>
        <begin position="105"/>
        <end position="115"/>
    </location>
</feature>